<dbReference type="EMBL" id="JABSTR010000488">
    <property type="protein sequence ID" value="KAH9382855.1"/>
    <property type="molecule type" value="Genomic_DNA"/>
</dbReference>
<accession>A0A9J6GWJ7</accession>
<keyword evidence="2" id="KW-1185">Reference proteome</keyword>
<evidence type="ECO:0000313" key="1">
    <source>
        <dbReference type="EMBL" id="KAH9382855.1"/>
    </source>
</evidence>
<gene>
    <name evidence="1" type="ORF">HPB48_023417</name>
</gene>
<comment type="caution">
    <text evidence="1">The sequence shown here is derived from an EMBL/GenBank/DDBJ whole genome shotgun (WGS) entry which is preliminary data.</text>
</comment>
<dbReference type="AlphaFoldDB" id="A0A9J6GWJ7"/>
<name>A0A9J6GWJ7_HAELO</name>
<dbReference type="VEuPathDB" id="VectorBase:HLOH_048951"/>
<dbReference type="Proteomes" id="UP000821853">
    <property type="component" value="Unassembled WGS sequence"/>
</dbReference>
<proteinExistence type="predicted"/>
<sequence length="163" mass="18915">MRTCENQGLFAYLGDPLGNRCLRLQARFMGDGDRTKPLRLQPNLYPTRYLSNRGARDPKARLWRRCGTHEETTFHILQKCTYIHSPRIVRHNFIEQVIIKKLKVIHPEAIITTEEVMTGHEGVRHRPEIVLDLHAKTNVVDVAIQCDNSVEAAEHANEEKRRK</sequence>
<reference evidence="1 2" key="1">
    <citation type="journal article" date="2020" name="Cell">
        <title>Large-Scale Comparative Analyses of Tick Genomes Elucidate Their Genetic Diversity and Vector Capacities.</title>
        <authorList>
            <consortium name="Tick Genome and Microbiome Consortium (TIGMIC)"/>
            <person name="Jia N."/>
            <person name="Wang J."/>
            <person name="Shi W."/>
            <person name="Du L."/>
            <person name="Sun Y."/>
            <person name="Zhan W."/>
            <person name="Jiang J.F."/>
            <person name="Wang Q."/>
            <person name="Zhang B."/>
            <person name="Ji P."/>
            <person name="Bell-Sakyi L."/>
            <person name="Cui X.M."/>
            <person name="Yuan T.T."/>
            <person name="Jiang B.G."/>
            <person name="Yang W.F."/>
            <person name="Lam T.T."/>
            <person name="Chang Q.C."/>
            <person name="Ding S.J."/>
            <person name="Wang X.J."/>
            <person name="Zhu J.G."/>
            <person name="Ruan X.D."/>
            <person name="Zhao L."/>
            <person name="Wei J.T."/>
            <person name="Ye R.Z."/>
            <person name="Que T.C."/>
            <person name="Du C.H."/>
            <person name="Zhou Y.H."/>
            <person name="Cheng J.X."/>
            <person name="Dai P.F."/>
            <person name="Guo W.B."/>
            <person name="Han X.H."/>
            <person name="Huang E.J."/>
            <person name="Li L.F."/>
            <person name="Wei W."/>
            <person name="Gao Y.C."/>
            <person name="Liu J.Z."/>
            <person name="Shao H.Z."/>
            <person name="Wang X."/>
            <person name="Wang C.C."/>
            <person name="Yang T.C."/>
            <person name="Huo Q.B."/>
            <person name="Li W."/>
            <person name="Chen H.Y."/>
            <person name="Chen S.E."/>
            <person name="Zhou L.G."/>
            <person name="Ni X.B."/>
            <person name="Tian J.H."/>
            <person name="Sheng Y."/>
            <person name="Liu T."/>
            <person name="Pan Y.S."/>
            <person name="Xia L.Y."/>
            <person name="Li J."/>
            <person name="Zhao F."/>
            <person name="Cao W.C."/>
        </authorList>
    </citation>
    <scope>NUCLEOTIDE SEQUENCE [LARGE SCALE GENOMIC DNA]</scope>
    <source>
        <strain evidence="1">HaeL-2018</strain>
    </source>
</reference>
<evidence type="ECO:0000313" key="2">
    <source>
        <dbReference type="Proteomes" id="UP000821853"/>
    </source>
</evidence>
<protein>
    <submittedName>
        <fullName evidence="1">Uncharacterized protein</fullName>
    </submittedName>
</protein>
<organism evidence="1 2">
    <name type="scientific">Haemaphysalis longicornis</name>
    <name type="common">Bush tick</name>
    <dbReference type="NCBI Taxonomy" id="44386"/>
    <lineage>
        <taxon>Eukaryota</taxon>
        <taxon>Metazoa</taxon>
        <taxon>Ecdysozoa</taxon>
        <taxon>Arthropoda</taxon>
        <taxon>Chelicerata</taxon>
        <taxon>Arachnida</taxon>
        <taxon>Acari</taxon>
        <taxon>Parasitiformes</taxon>
        <taxon>Ixodida</taxon>
        <taxon>Ixodoidea</taxon>
        <taxon>Ixodidae</taxon>
        <taxon>Haemaphysalinae</taxon>
        <taxon>Haemaphysalis</taxon>
    </lineage>
</organism>